<evidence type="ECO:0000313" key="17">
    <source>
        <dbReference type="Proteomes" id="UP001494902"/>
    </source>
</evidence>
<evidence type="ECO:0000256" key="4">
    <source>
        <dbReference type="ARBA" id="ARBA00011962"/>
    </source>
</evidence>
<name>A0ABV1K307_9PSEU</name>
<keyword evidence="12" id="KW-0119">Carbohydrate metabolism</keyword>
<keyword evidence="7" id="KW-0808">Transferase</keyword>
<keyword evidence="10" id="KW-0067">ATP-binding</keyword>
<comment type="pathway">
    <text evidence="1">Glycan biosynthesis; glycogen biosynthesis.</text>
</comment>
<comment type="catalytic activity">
    <reaction evidence="14">
        <text>D-maltose + ATP = alpha-maltose 1-phosphate + ADP + H(+)</text>
        <dbReference type="Rhea" id="RHEA:31915"/>
        <dbReference type="ChEBI" id="CHEBI:15378"/>
        <dbReference type="ChEBI" id="CHEBI:17306"/>
        <dbReference type="ChEBI" id="CHEBI:30616"/>
        <dbReference type="ChEBI" id="CHEBI:63576"/>
        <dbReference type="ChEBI" id="CHEBI:456216"/>
        <dbReference type="EC" id="2.7.1.175"/>
    </reaction>
</comment>
<evidence type="ECO:0000256" key="13">
    <source>
        <dbReference type="ARBA" id="ARBA00031251"/>
    </source>
</evidence>
<evidence type="ECO:0000256" key="1">
    <source>
        <dbReference type="ARBA" id="ARBA00004964"/>
    </source>
</evidence>
<evidence type="ECO:0000256" key="3">
    <source>
        <dbReference type="ARBA" id="ARBA00011245"/>
    </source>
</evidence>
<feature type="domain" description="Maltokinase N-terminal cap" evidence="15">
    <location>
        <begin position="20"/>
        <end position="115"/>
    </location>
</feature>
<evidence type="ECO:0000256" key="14">
    <source>
        <dbReference type="ARBA" id="ARBA00049067"/>
    </source>
</evidence>
<protein>
    <recommendedName>
        <fullName evidence="5">Maltokinase</fullName>
        <ecNumber evidence="4">2.7.1.175</ecNumber>
    </recommendedName>
    <alternativeName>
        <fullName evidence="13">Maltose-1-phosphate synthase</fullName>
    </alternativeName>
</protein>
<dbReference type="EC" id="2.7.1.175" evidence="4"/>
<evidence type="ECO:0000256" key="5">
    <source>
        <dbReference type="ARBA" id="ARBA00013882"/>
    </source>
</evidence>
<keyword evidence="6" id="KW-0321">Glycogen metabolism</keyword>
<evidence type="ECO:0000256" key="10">
    <source>
        <dbReference type="ARBA" id="ARBA00022840"/>
    </source>
</evidence>
<evidence type="ECO:0000256" key="11">
    <source>
        <dbReference type="ARBA" id="ARBA00023056"/>
    </source>
</evidence>
<keyword evidence="9" id="KW-0418">Kinase</keyword>
<dbReference type="Gene3D" id="3.90.1200.10">
    <property type="match status" value="1"/>
</dbReference>
<comment type="similarity">
    <text evidence="2">Belongs to the aminoglycoside phosphotransferase family.</text>
</comment>
<accession>A0ABV1K307</accession>
<evidence type="ECO:0000313" key="16">
    <source>
        <dbReference type="EMBL" id="MEQ3548849.1"/>
    </source>
</evidence>
<proteinExistence type="inferred from homology"/>
<evidence type="ECO:0000256" key="6">
    <source>
        <dbReference type="ARBA" id="ARBA00022600"/>
    </source>
</evidence>
<dbReference type="SUPFAM" id="SSF56112">
    <property type="entry name" value="Protein kinase-like (PK-like)"/>
    <property type="match status" value="1"/>
</dbReference>
<evidence type="ECO:0000256" key="12">
    <source>
        <dbReference type="ARBA" id="ARBA00023277"/>
    </source>
</evidence>
<evidence type="ECO:0000256" key="2">
    <source>
        <dbReference type="ARBA" id="ARBA00006219"/>
    </source>
</evidence>
<keyword evidence="11" id="KW-0320">Glycogen biosynthesis</keyword>
<keyword evidence="8" id="KW-0547">Nucleotide-binding</keyword>
<evidence type="ECO:0000256" key="8">
    <source>
        <dbReference type="ARBA" id="ARBA00022741"/>
    </source>
</evidence>
<evidence type="ECO:0000259" key="15">
    <source>
        <dbReference type="Pfam" id="PF18085"/>
    </source>
</evidence>
<organism evidence="16 17">
    <name type="scientific">Pseudonocardia nematodicida</name>
    <dbReference type="NCBI Taxonomy" id="1206997"/>
    <lineage>
        <taxon>Bacteria</taxon>
        <taxon>Bacillati</taxon>
        <taxon>Actinomycetota</taxon>
        <taxon>Actinomycetes</taxon>
        <taxon>Pseudonocardiales</taxon>
        <taxon>Pseudonocardiaceae</taxon>
        <taxon>Pseudonocardia</taxon>
    </lineage>
</organism>
<dbReference type="InterPro" id="IPR011009">
    <property type="entry name" value="Kinase-like_dom_sf"/>
</dbReference>
<comment type="caution">
    <text evidence="16">The sequence shown here is derived from an EMBL/GenBank/DDBJ whole genome shotgun (WGS) entry which is preliminary data.</text>
</comment>
<dbReference type="Pfam" id="PF18085">
    <property type="entry name" value="Mak_N_cap"/>
    <property type="match status" value="1"/>
</dbReference>
<gene>
    <name evidence="16" type="ORF">WIS52_00070</name>
</gene>
<comment type="subunit">
    <text evidence="3">Monomer.</text>
</comment>
<keyword evidence="17" id="KW-1185">Reference proteome</keyword>
<evidence type="ECO:0000256" key="7">
    <source>
        <dbReference type="ARBA" id="ARBA00022679"/>
    </source>
</evidence>
<sequence length="471" mass="49815">MGPTGGPDHITALPELLRGWLPGRRWFAEKGRPLASLRVAERIGLPTPDGLLSLDLVVLAVGFTDGPDRHYQLHLARRPEAGPELGTAERGAGGTSLGPVIGEVGGAVLYDGLHDPAVTGRLLGAIARHESVGGLEFVPEPGVELPLDEPGRVVDAEQSNTSVRWGEESILKVYRRLSPGPNPDLELHRALRAAGSRSVAALQGGIEGSLNGEAATFGLLQEFAAGSEDGWERAVVAVRDGADFTPDARALGEALADVHVALRDELGTSEADPRAMAAYWTSRLETVAAQVPVLAPHVPAIRAVYDEVGALGEPVTVQRVHGDLHLGQALRAPDGHWLLIDFEGEPAATPQERRAPDAAVRDVVGMLFSFDYAAFHHLLTHSGGNDTPGAGLDSDTPASRAAHDWARGNRDAFCAGYAARGGADPRGQAALLRAYELDKAVYQVLYETRSRPSWLPIPLSAIARSTSGPVT</sequence>
<dbReference type="InterPro" id="IPR040999">
    <property type="entry name" value="Mak_N_cap"/>
</dbReference>
<evidence type="ECO:0000256" key="9">
    <source>
        <dbReference type="ARBA" id="ARBA00022777"/>
    </source>
</evidence>
<dbReference type="EMBL" id="JBEDNQ010000001">
    <property type="protein sequence ID" value="MEQ3548849.1"/>
    <property type="molecule type" value="Genomic_DNA"/>
</dbReference>
<dbReference type="RefSeq" id="WP_349295948.1">
    <property type="nucleotide sequence ID" value="NZ_JBEDNQ010000001.1"/>
</dbReference>
<dbReference type="Proteomes" id="UP001494902">
    <property type="component" value="Unassembled WGS sequence"/>
</dbReference>
<reference evidence="16 17" key="1">
    <citation type="submission" date="2024-03" db="EMBL/GenBank/DDBJ databases">
        <title>Draft genome sequence of Pseudonocardia nematodicida JCM 31783.</title>
        <authorList>
            <person name="Butdee W."/>
            <person name="Duangmal K."/>
        </authorList>
    </citation>
    <scope>NUCLEOTIDE SEQUENCE [LARGE SCALE GENOMIC DNA]</scope>
    <source>
        <strain evidence="16 17">JCM 31783</strain>
    </source>
</reference>